<proteinExistence type="predicted"/>
<accession>A0A9C6XVS2</accession>
<reference evidence="2" key="1">
    <citation type="submission" date="2025-08" db="UniProtKB">
        <authorList>
            <consortium name="RefSeq"/>
        </authorList>
    </citation>
    <scope>IDENTIFICATION</scope>
    <source>
        <tissue evidence="2">Whole organism</tissue>
    </source>
</reference>
<dbReference type="PANTHER" id="PTHR45913:SF19">
    <property type="entry name" value="LOW QUALITY PROTEIN: ZINC FINGER BED DOMAIN-CONTAINING PROTEIN 5-LIKE"/>
    <property type="match status" value="1"/>
</dbReference>
<evidence type="ECO:0000313" key="1">
    <source>
        <dbReference type="Proteomes" id="UP000504606"/>
    </source>
</evidence>
<name>A0A9C6XVS2_FRAOC</name>
<dbReference type="PANTHER" id="PTHR45913">
    <property type="entry name" value="EPM2A-INTERACTING PROTEIN 1"/>
    <property type="match status" value="1"/>
</dbReference>
<dbReference type="AlphaFoldDB" id="A0A9C6XVS2"/>
<gene>
    <name evidence="2" type="primary">LOC127752310</name>
</gene>
<dbReference type="RefSeq" id="XP_052133199.1">
    <property type="nucleotide sequence ID" value="XM_052277239.1"/>
</dbReference>
<protein>
    <submittedName>
        <fullName evidence="2">Protein FAM200B-like</fullName>
    </submittedName>
</protein>
<feature type="non-terminal residue" evidence="2">
    <location>
        <position position="151"/>
    </location>
</feature>
<dbReference type="Proteomes" id="UP000504606">
    <property type="component" value="Unplaced"/>
</dbReference>
<dbReference type="KEGG" id="foc:127752310"/>
<keyword evidence="1" id="KW-1185">Reference proteome</keyword>
<dbReference type="OrthoDB" id="1101576at2759"/>
<sequence>MKPAKLKRHLESKHQALVDKPATYFQRLLSQSNIQRNTFQKRLTVLHKALKASFEVAVLIARQRKPHTVGENLVLPAACKMVEIMFDQSKAEVLKCIPLSDNTVKRRIDDCAVDIEEQLLEKIKKSPLFALLQLDESTDTEAKAQLMCLVR</sequence>
<dbReference type="GeneID" id="127752310"/>
<organism evidence="1 2">
    <name type="scientific">Frankliniella occidentalis</name>
    <name type="common">Western flower thrips</name>
    <name type="synonym">Euthrips occidentalis</name>
    <dbReference type="NCBI Taxonomy" id="133901"/>
    <lineage>
        <taxon>Eukaryota</taxon>
        <taxon>Metazoa</taxon>
        <taxon>Ecdysozoa</taxon>
        <taxon>Arthropoda</taxon>
        <taxon>Hexapoda</taxon>
        <taxon>Insecta</taxon>
        <taxon>Pterygota</taxon>
        <taxon>Neoptera</taxon>
        <taxon>Paraneoptera</taxon>
        <taxon>Thysanoptera</taxon>
        <taxon>Terebrantia</taxon>
        <taxon>Thripoidea</taxon>
        <taxon>Thripidae</taxon>
        <taxon>Frankliniella</taxon>
    </lineage>
</organism>
<evidence type="ECO:0000313" key="2">
    <source>
        <dbReference type="RefSeq" id="XP_052133199.1"/>
    </source>
</evidence>